<dbReference type="GO" id="GO:0009307">
    <property type="term" value="P:DNA restriction-modification system"/>
    <property type="evidence" value="ECO:0007669"/>
    <property type="project" value="UniProtKB-KW"/>
</dbReference>
<evidence type="ECO:0000256" key="6">
    <source>
        <dbReference type="ARBA" id="ARBA00047422"/>
    </source>
</evidence>
<dbReference type="GO" id="GO:0003677">
    <property type="term" value="F:DNA binding"/>
    <property type="evidence" value="ECO:0007669"/>
    <property type="project" value="TreeGrafter"/>
</dbReference>
<proteinExistence type="inferred from homology"/>
<dbReference type="InterPro" id="IPR050390">
    <property type="entry name" value="C5-Methyltransferase"/>
</dbReference>
<evidence type="ECO:0000256" key="7">
    <source>
        <dbReference type="PROSITE-ProRule" id="PRU01016"/>
    </source>
</evidence>
<gene>
    <name evidence="8" type="ORF">GFH32_03230</name>
</gene>
<dbReference type="InterPro" id="IPR029063">
    <property type="entry name" value="SAM-dependent_MTases_sf"/>
</dbReference>
<dbReference type="GO" id="GO:0044027">
    <property type="term" value="P:negative regulation of gene expression via chromosomal CpG island methylation"/>
    <property type="evidence" value="ECO:0007669"/>
    <property type="project" value="TreeGrafter"/>
</dbReference>
<dbReference type="PROSITE" id="PS51679">
    <property type="entry name" value="SAM_MT_C5"/>
    <property type="match status" value="1"/>
</dbReference>
<dbReference type="PANTHER" id="PTHR10629:SF52">
    <property type="entry name" value="DNA (CYTOSINE-5)-METHYLTRANSFERASE 1"/>
    <property type="match status" value="1"/>
</dbReference>
<dbReference type="Gene3D" id="3.40.50.150">
    <property type="entry name" value="Vaccinia Virus protein VP39"/>
    <property type="match status" value="1"/>
</dbReference>
<comment type="catalytic activity">
    <reaction evidence="6">
        <text>a 2'-deoxycytidine in DNA + S-adenosyl-L-methionine = a 5-methyl-2'-deoxycytidine in DNA + S-adenosyl-L-homocysteine + H(+)</text>
        <dbReference type="Rhea" id="RHEA:13681"/>
        <dbReference type="Rhea" id="RHEA-COMP:11369"/>
        <dbReference type="Rhea" id="RHEA-COMP:11370"/>
        <dbReference type="ChEBI" id="CHEBI:15378"/>
        <dbReference type="ChEBI" id="CHEBI:57856"/>
        <dbReference type="ChEBI" id="CHEBI:59789"/>
        <dbReference type="ChEBI" id="CHEBI:85452"/>
        <dbReference type="ChEBI" id="CHEBI:85454"/>
        <dbReference type="EC" id="2.1.1.37"/>
    </reaction>
</comment>
<protein>
    <recommendedName>
        <fullName evidence="1">DNA (cytosine-5-)-methyltransferase</fullName>
        <ecNumber evidence="1">2.1.1.37</ecNumber>
    </recommendedName>
</protein>
<dbReference type="AlphaFoldDB" id="A0A5Q0Q7F6"/>
<keyword evidence="2 7" id="KW-0489">Methyltransferase</keyword>
<evidence type="ECO:0000256" key="5">
    <source>
        <dbReference type="ARBA" id="ARBA00022747"/>
    </source>
</evidence>
<keyword evidence="4 7" id="KW-0949">S-adenosyl-L-methionine</keyword>
<dbReference type="GO" id="GO:0032259">
    <property type="term" value="P:methylation"/>
    <property type="evidence" value="ECO:0007669"/>
    <property type="project" value="UniProtKB-KW"/>
</dbReference>
<keyword evidence="9" id="KW-1185">Reference proteome</keyword>
<dbReference type="InterPro" id="IPR001525">
    <property type="entry name" value="C5_MeTfrase"/>
</dbReference>
<accession>A0A5Q0Q7F6</accession>
<comment type="similarity">
    <text evidence="7">Belongs to the class I-like SAM-binding methyltransferase superfamily. C5-methyltransferase family.</text>
</comment>
<name>A0A5Q0Q7F6_9SPHI</name>
<evidence type="ECO:0000256" key="4">
    <source>
        <dbReference type="ARBA" id="ARBA00022691"/>
    </source>
</evidence>
<dbReference type="EMBL" id="CP045652">
    <property type="protein sequence ID" value="QGA25393.1"/>
    <property type="molecule type" value="Genomic_DNA"/>
</dbReference>
<dbReference type="Gene3D" id="3.90.120.10">
    <property type="entry name" value="DNA Methylase, subunit A, domain 2"/>
    <property type="match status" value="1"/>
</dbReference>
<sequence length="597" mass="67306">MINAFILQHKPFVPQIVKNPEAIRYIVVDLFCGAGGTTTGFAKAKDKDGNQIAIVAACVNHDHKAIRSHWENHPEVYHFEEDIRTLHLDPLVEIVKTYRKLYPNAKVVLWASLECTNFSKAKGGQSRDADSRTLADHLDRYVIALNPDYIQIENVVEFMSWGPLNEHGKPLSMKSGIDWMRWREHIKSFGYRDDWRELNSADFGAYTSRNRLFGCFTKNGLPIVWPEPTHSKTGSNKTNLFGSDLKKWNAVKDLLDFEDEGESIFGRKKPLVENSLKRIYAGLIKEVAGGKASFVVKYNSMNQHGKVAAQSIDSPLPTIACQGRLALAQTSFITKYFSGRPMNKIASVNSPLATITTAANQALVNVEPFVLTSSYKGVSKSVDEPVPTILASRKHHYLINPCFLTKYYGNEKGCESINDPLDTIPTKDRFSLVQAHWLDKQYSGEHNHQSIDQPAGTILTSDKHALMTAKGFIYNPSHGGHTMHIEQPCPTIIARQDKAPLYFIQYSIDQSVRIEIYQDDSETMVKIKEFMAMYGISDIRMRMLKVSELKLIQGFPADYKLYGNQSDQKKFIGNSVVPHVVRAWAECQGEVLLKMVA</sequence>
<keyword evidence="3 7" id="KW-0808">Transferase</keyword>
<reference evidence="8 9" key="1">
    <citation type="submission" date="2019-10" db="EMBL/GenBank/DDBJ databases">
        <authorList>
            <person name="Dong K."/>
        </authorList>
    </citation>
    <scope>NUCLEOTIDE SEQUENCE [LARGE SCALE GENOMIC DNA]</scope>
    <source>
        <strain evidence="9">dk4302</strain>
    </source>
</reference>
<evidence type="ECO:0000313" key="9">
    <source>
        <dbReference type="Proteomes" id="UP000326921"/>
    </source>
</evidence>
<evidence type="ECO:0000256" key="2">
    <source>
        <dbReference type="ARBA" id="ARBA00022603"/>
    </source>
</evidence>
<evidence type="ECO:0000256" key="3">
    <source>
        <dbReference type="ARBA" id="ARBA00022679"/>
    </source>
</evidence>
<dbReference type="EC" id="2.1.1.37" evidence="1"/>
<dbReference type="GO" id="GO:0003886">
    <property type="term" value="F:DNA (cytosine-5-)-methyltransferase activity"/>
    <property type="evidence" value="ECO:0007669"/>
    <property type="project" value="UniProtKB-EC"/>
</dbReference>
<dbReference type="RefSeq" id="WP_153509716.1">
    <property type="nucleotide sequence ID" value="NZ_CP045652.1"/>
</dbReference>
<evidence type="ECO:0000313" key="8">
    <source>
        <dbReference type="EMBL" id="QGA25393.1"/>
    </source>
</evidence>
<dbReference type="Pfam" id="PF00145">
    <property type="entry name" value="DNA_methylase"/>
    <property type="match status" value="2"/>
</dbReference>
<dbReference type="REBASE" id="371586">
    <property type="entry name" value="M.Ssp4302ORF3230P"/>
</dbReference>
<evidence type="ECO:0000256" key="1">
    <source>
        <dbReference type="ARBA" id="ARBA00011975"/>
    </source>
</evidence>
<keyword evidence="5" id="KW-0680">Restriction system</keyword>
<dbReference type="PANTHER" id="PTHR10629">
    <property type="entry name" value="CYTOSINE-SPECIFIC METHYLTRANSFERASE"/>
    <property type="match status" value="1"/>
</dbReference>
<dbReference type="SUPFAM" id="SSF53335">
    <property type="entry name" value="S-adenosyl-L-methionine-dependent methyltransferases"/>
    <property type="match status" value="1"/>
</dbReference>
<organism evidence="8 9">
    <name type="scientific">Sphingobacterium zhuxiongii</name>
    <dbReference type="NCBI Taxonomy" id="2662364"/>
    <lineage>
        <taxon>Bacteria</taxon>
        <taxon>Pseudomonadati</taxon>
        <taxon>Bacteroidota</taxon>
        <taxon>Sphingobacteriia</taxon>
        <taxon>Sphingobacteriales</taxon>
        <taxon>Sphingobacteriaceae</taxon>
        <taxon>Sphingobacterium</taxon>
    </lineage>
</organism>
<dbReference type="Proteomes" id="UP000326921">
    <property type="component" value="Chromosome"/>
</dbReference>
<feature type="active site" evidence="7">
    <location>
        <position position="115"/>
    </location>
</feature>
<dbReference type="KEGG" id="sphe:GFH32_03230"/>